<feature type="non-terminal residue" evidence="6">
    <location>
        <position position="1076"/>
    </location>
</feature>
<dbReference type="AlphaFoldDB" id="A0A383VLT8"/>
<dbReference type="InterPro" id="IPR000668">
    <property type="entry name" value="Peptidase_C1A_C"/>
</dbReference>
<proteinExistence type="predicted"/>
<dbReference type="InterPro" id="IPR032675">
    <property type="entry name" value="LRR_dom_sf"/>
</dbReference>
<keyword evidence="7" id="KW-1185">Reference proteome</keyword>
<dbReference type="Pfam" id="PF00112">
    <property type="entry name" value="Peptidase_C1"/>
    <property type="match status" value="1"/>
</dbReference>
<accession>A0A383VLT8</accession>
<dbReference type="EMBL" id="FNXT01000708">
    <property type="protein sequence ID" value="SZX66507.1"/>
    <property type="molecule type" value="Genomic_DNA"/>
</dbReference>
<reference evidence="6 7" key="1">
    <citation type="submission" date="2016-10" db="EMBL/GenBank/DDBJ databases">
        <authorList>
            <person name="Cai Z."/>
        </authorList>
    </citation>
    <scope>NUCLEOTIDE SEQUENCE [LARGE SCALE GENOMIC DNA]</scope>
</reference>
<dbReference type="SUPFAM" id="SSF54001">
    <property type="entry name" value="Cysteine proteinases"/>
    <property type="match status" value="1"/>
</dbReference>
<dbReference type="Proteomes" id="UP000256970">
    <property type="component" value="Unassembled WGS sequence"/>
</dbReference>
<feature type="signal peptide" evidence="4">
    <location>
        <begin position="1"/>
        <end position="24"/>
    </location>
</feature>
<dbReference type="PANTHER" id="PTHR48053">
    <property type="entry name" value="LEUCINE RICH REPEAT FAMILY PROTEIN, EXPRESSED"/>
    <property type="match status" value="1"/>
</dbReference>
<evidence type="ECO:0000259" key="5">
    <source>
        <dbReference type="Pfam" id="PF00112"/>
    </source>
</evidence>
<dbReference type="InterPro" id="IPR051716">
    <property type="entry name" value="Plant_RL_S/T_kinase"/>
</dbReference>
<protein>
    <recommendedName>
        <fullName evidence="5">Peptidase C1A papain C-terminal domain-containing protein</fullName>
    </recommendedName>
</protein>
<name>A0A383VLT8_TETOB</name>
<dbReference type="GO" id="GO:0008234">
    <property type="term" value="F:cysteine-type peptidase activity"/>
    <property type="evidence" value="ECO:0007669"/>
    <property type="project" value="InterPro"/>
</dbReference>
<dbReference type="InterPro" id="IPR038765">
    <property type="entry name" value="Papain-like_cys_pep_sf"/>
</dbReference>
<feature type="chain" id="PRO_5016756028" description="Peptidase C1A papain C-terminal domain-containing protein" evidence="4">
    <location>
        <begin position="25"/>
        <end position="1076"/>
    </location>
</feature>
<organism evidence="6 7">
    <name type="scientific">Tetradesmus obliquus</name>
    <name type="common">Green alga</name>
    <name type="synonym">Acutodesmus obliquus</name>
    <dbReference type="NCBI Taxonomy" id="3088"/>
    <lineage>
        <taxon>Eukaryota</taxon>
        <taxon>Viridiplantae</taxon>
        <taxon>Chlorophyta</taxon>
        <taxon>core chlorophytes</taxon>
        <taxon>Chlorophyceae</taxon>
        <taxon>CS clade</taxon>
        <taxon>Sphaeropleales</taxon>
        <taxon>Scenedesmaceae</taxon>
        <taxon>Tetradesmus</taxon>
    </lineage>
</organism>
<dbReference type="GO" id="GO:0005930">
    <property type="term" value="C:axoneme"/>
    <property type="evidence" value="ECO:0007669"/>
    <property type="project" value="UniProtKB-SubCell"/>
</dbReference>
<dbReference type="GO" id="GO:0016020">
    <property type="term" value="C:membrane"/>
    <property type="evidence" value="ECO:0007669"/>
    <property type="project" value="UniProtKB-SubCell"/>
</dbReference>
<evidence type="ECO:0000313" key="6">
    <source>
        <dbReference type="EMBL" id="SZX66507.1"/>
    </source>
</evidence>
<dbReference type="InterPro" id="IPR001611">
    <property type="entry name" value="Leu-rich_rpt"/>
</dbReference>
<dbReference type="PANTHER" id="PTHR48053:SF71">
    <property type="entry name" value="LEUCINE RICH REPEAT FAMILY PROTEIN, EXPRESSED"/>
    <property type="match status" value="1"/>
</dbReference>
<feature type="domain" description="Peptidase C1A papain C-terminal" evidence="5">
    <location>
        <begin position="155"/>
        <end position="360"/>
    </location>
</feature>
<keyword evidence="3 4" id="KW-0732">Signal</keyword>
<sequence>MSRCGRWRLAAALLAAAALLPWQACPPSSSSSSSSSSNDCPALGIRIAACQGLDVSSEQLGAGEAATAMQLDYFEDSLNIATTGGRGRGGRGGSGRLGASAFTDVDQLQQMQRGIYYLAAAAKSFPSCQHKYGWTQRRSGDTLLQADCNNFVPSKPRDQKGCSTCVSQSVATAMQMAAAVALEADVDSWEVNAASMYYCTDGGRSCSTGYEIQPNLHEVIDKAPELIRPSSCTRKAAPKLADPASEPNVNSWLPVCRAAQQACRNATSRQQPWLKCSYTSLSTFWEIQRWIRNHGAVVTRITIYDDFNVQINKKAKLVPGEDWPAYRFNKTAKPLYGHAAVIVGYDNDNFTWTLLNSWGSGKDASNTRSKGVTADGLFKIQMGVAGVGTPAQTYGVTCAPMPGSKDDRFGLHQFYGYKRRLPVEFINPKNDRVDLGVSCFKYNMQGRDTVAAVVDGLGLTIEDFVLKQQMLQQQIGPKLTDGSPWSYENVTYKLVDNTDIEVLDNMLEVADDVFKARNQAPYQPYIRCWHYDSAGVQKNTTCDSRTGASTCFQYGNGTVGCALHYANIAVPETLTGSKNNTVVVCNITHPYFKDPRDSQPRAMKRLGVIKEDIDYCYQRSLQTLDLSQNALTGSLPLGWPRFSKLIKLDVSDNKLEGQVPLSWSEYKRLTILWLHRNSNLSGCVPLPLEKRDALDSWNKWTIISGTQITGFCPTQRIEIEAQQRKAMDLLATMFYPGPSWNGSLWQLYINQTLEMYPTLSGFYGEGKLEETPTFAFTDPYQGSGGDLQFTVKFESINGAFYITEIFTVTLNVATPDLMKLLPQTPYLRSFMAGGDEGPQEPFPTELAAVAPSSLKIFSLTGMNLCCQLPEEWSSWDTIEELAIRSNPGISGPLPNWVGMKSLKSLDLHYNGITGTLPASYGSATWAKSLQLLCLENNRGLSGTIPGAWSSLATKEINLDGTNVTGCVPDQLVNAVRPLRFARCSRNNTELLALKVLKGVFDREGTALQSWQEDPSDFTPDPTEGAPPGLSPYWCRKWARVTCDQSNQVSGLDFDGLAINGAFMGALEVMQQLPALQ</sequence>
<dbReference type="Gene3D" id="3.90.70.10">
    <property type="entry name" value="Cysteine proteinases"/>
    <property type="match status" value="1"/>
</dbReference>
<gene>
    <name evidence="6" type="ORF">BQ4739_LOCUS6916</name>
</gene>
<comment type="subcellular location">
    <subcellularLocation>
        <location evidence="2">Cytoplasm</location>
        <location evidence="2">Cytoskeleton</location>
        <location evidence="2">Cilium axoneme</location>
    </subcellularLocation>
    <subcellularLocation>
        <location evidence="1">Membrane</location>
        <topology evidence="1">Single-pass membrane protein</topology>
    </subcellularLocation>
</comment>
<evidence type="ECO:0000313" key="7">
    <source>
        <dbReference type="Proteomes" id="UP000256970"/>
    </source>
</evidence>
<evidence type="ECO:0000256" key="4">
    <source>
        <dbReference type="SAM" id="SignalP"/>
    </source>
</evidence>
<evidence type="ECO:0000256" key="1">
    <source>
        <dbReference type="ARBA" id="ARBA00004167"/>
    </source>
</evidence>
<evidence type="ECO:0000256" key="3">
    <source>
        <dbReference type="ARBA" id="ARBA00022729"/>
    </source>
</evidence>
<dbReference type="GO" id="GO:0006508">
    <property type="term" value="P:proteolysis"/>
    <property type="evidence" value="ECO:0007669"/>
    <property type="project" value="InterPro"/>
</dbReference>
<dbReference type="Pfam" id="PF00560">
    <property type="entry name" value="LRR_1"/>
    <property type="match status" value="2"/>
</dbReference>
<dbReference type="Gene3D" id="3.80.10.10">
    <property type="entry name" value="Ribonuclease Inhibitor"/>
    <property type="match status" value="2"/>
</dbReference>
<evidence type="ECO:0000256" key="2">
    <source>
        <dbReference type="ARBA" id="ARBA00004430"/>
    </source>
</evidence>
<dbReference type="SUPFAM" id="SSF52058">
    <property type="entry name" value="L domain-like"/>
    <property type="match status" value="1"/>
</dbReference>